<feature type="domain" description="Shedu protein SduA C-terminal" evidence="1">
    <location>
        <begin position="183"/>
        <end position="299"/>
    </location>
</feature>
<gene>
    <name evidence="2" type="ORF">FZC83_05355</name>
</gene>
<dbReference type="InterPro" id="IPR025359">
    <property type="entry name" value="SduA_C"/>
</dbReference>
<dbReference type="Proteomes" id="UP000322997">
    <property type="component" value="Unassembled WGS sequence"/>
</dbReference>
<accession>A0A5D4S196</accession>
<dbReference type="EMBL" id="VTEQ01000001">
    <property type="protein sequence ID" value="TYS56990.1"/>
    <property type="molecule type" value="Genomic_DNA"/>
</dbReference>
<comment type="caution">
    <text evidence="2">The sequence shown here is derived from an EMBL/GenBank/DDBJ whole genome shotgun (WGS) entry which is preliminary data.</text>
</comment>
<evidence type="ECO:0000313" key="2">
    <source>
        <dbReference type="EMBL" id="TYS56990.1"/>
    </source>
</evidence>
<reference evidence="2 3" key="1">
    <citation type="submission" date="2019-08" db="EMBL/GenBank/DDBJ databases">
        <title>Bacillus genomes from the desert of Cuatro Cienegas, Coahuila.</title>
        <authorList>
            <person name="Olmedo-Alvarez G."/>
        </authorList>
    </citation>
    <scope>NUCLEOTIDE SEQUENCE [LARGE SCALE GENOMIC DNA]</scope>
    <source>
        <strain evidence="2 3">CH108_3D</strain>
    </source>
</reference>
<organism evidence="2 3">
    <name type="scientific">Rossellomorea marisflavi</name>
    <dbReference type="NCBI Taxonomy" id="189381"/>
    <lineage>
        <taxon>Bacteria</taxon>
        <taxon>Bacillati</taxon>
        <taxon>Bacillota</taxon>
        <taxon>Bacilli</taxon>
        <taxon>Bacillales</taxon>
        <taxon>Bacillaceae</taxon>
        <taxon>Rossellomorea</taxon>
    </lineage>
</organism>
<dbReference type="Pfam" id="PF14082">
    <property type="entry name" value="SduA_C"/>
    <property type="match status" value="1"/>
</dbReference>
<evidence type="ECO:0000313" key="3">
    <source>
        <dbReference type="Proteomes" id="UP000322997"/>
    </source>
</evidence>
<name>A0A5D4S196_9BACI</name>
<evidence type="ECO:0000259" key="1">
    <source>
        <dbReference type="Pfam" id="PF14082"/>
    </source>
</evidence>
<sequence>MQYNTEIYILSKLVRKFCEDLINELRELKRTLKSIGINVDDSIPEPFNGNFIDVKAYYSYDRKQHFIMFNKSRIKDEFNFSVVTGNPIPIPILNFTDESDDSKIINLSLQDDEGILLIEYSLIIPQPIFGKKMDNIKEYAAEIVKINLDTNKFRKQEDQINHLKFLLDLKQRMEEIFFNETVSELTIDKFIEENPIILEEGLNLVNPRHQVKLKNVLGKYEHDLKPDLIAFDLLEKNWVIVDYKKAKRKIIKNLSKVRTGFKAEVNDLKNQLLDYVEYFAEKEHRDYVLKTYHLDINYPNGIGIIGNVNYDEQKAFSRLIHHEPKWYKVVPYNYLYDNFCRYIVQFSKQLK</sequence>
<proteinExistence type="predicted"/>
<dbReference type="AlphaFoldDB" id="A0A5D4S196"/>
<protein>
    <submittedName>
        <fullName evidence="2">DUF4263 domain-containing protein</fullName>
    </submittedName>
</protein>
<dbReference type="RefSeq" id="WP_148984650.1">
    <property type="nucleotide sequence ID" value="NZ_JBNILK010000001.1"/>
</dbReference>